<evidence type="ECO:0000256" key="2">
    <source>
        <dbReference type="PROSITE-ProRule" id="PRU00703"/>
    </source>
</evidence>
<accession>A0A7C0Y0F0</accession>
<reference evidence="4" key="1">
    <citation type="journal article" date="2020" name="mSystems">
        <title>Genome- and Community-Level Interaction Insights into Carbon Utilization and Element Cycling Functions of Hydrothermarchaeota in Hydrothermal Sediment.</title>
        <authorList>
            <person name="Zhou Z."/>
            <person name="Liu Y."/>
            <person name="Xu W."/>
            <person name="Pan J."/>
            <person name="Luo Z.H."/>
            <person name="Li M."/>
        </authorList>
    </citation>
    <scope>NUCLEOTIDE SEQUENCE [LARGE SCALE GENOMIC DNA]</scope>
    <source>
        <strain evidence="4">HyVt-151</strain>
    </source>
</reference>
<evidence type="ECO:0000259" key="3">
    <source>
        <dbReference type="PROSITE" id="PS51371"/>
    </source>
</evidence>
<dbReference type="PANTHER" id="PTHR43080:SF2">
    <property type="entry name" value="CBS DOMAIN-CONTAINING PROTEIN"/>
    <property type="match status" value="1"/>
</dbReference>
<dbReference type="Gene3D" id="3.10.580.10">
    <property type="entry name" value="CBS-domain"/>
    <property type="match status" value="1"/>
</dbReference>
<dbReference type="InterPro" id="IPR046342">
    <property type="entry name" value="CBS_dom_sf"/>
</dbReference>
<comment type="caution">
    <text evidence="4">The sequence shown here is derived from an EMBL/GenBank/DDBJ whole genome shotgun (WGS) entry which is preliminary data.</text>
</comment>
<name>A0A7C0Y0F0_THELI</name>
<organism evidence="4">
    <name type="scientific">Thermococcus litoralis</name>
    <dbReference type="NCBI Taxonomy" id="2265"/>
    <lineage>
        <taxon>Archaea</taxon>
        <taxon>Methanobacteriati</taxon>
        <taxon>Methanobacteriota</taxon>
        <taxon>Thermococci</taxon>
        <taxon>Thermococcales</taxon>
        <taxon>Thermococcaceae</taxon>
        <taxon>Thermococcus</taxon>
    </lineage>
</organism>
<dbReference type="PANTHER" id="PTHR43080">
    <property type="entry name" value="CBS DOMAIN-CONTAINING PROTEIN CBSX3, MITOCHONDRIAL"/>
    <property type="match status" value="1"/>
</dbReference>
<dbReference type="SMART" id="SM00116">
    <property type="entry name" value="CBS"/>
    <property type="match status" value="2"/>
</dbReference>
<protein>
    <submittedName>
        <fullName evidence="4">CBS domain-containing protein</fullName>
    </submittedName>
</protein>
<feature type="domain" description="CBS" evidence="3">
    <location>
        <begin position="76"/>
        <end position="131"/>
    </location>
</feature>
<dbReference type="InterPro" id="IPR051257">
    <property type="entry name" value="Diverse_CBS-Domain"/>
</dbReference>
<feature type="domain" description="CBS" evidence="3">
    <location>
        <begin position="11"/>
        <end position="68"/>
    </location>
</feature>
<dbReference type="SUPFAM" id="SSF54631">
    <property type="entry name" value="CBS-domain pair"/>
    <property type="match status" value="1"/>
</dbReference>
<dbReference type="PROSITE" id="PS51371">
    <property type="entry name" value="CBS"/>
    <property type="match status" value="2"/>
</dbReference>
<dbReference type="EMBL" id="DQYG01000004">
    <property type="protein sequence ID" value="HDD31011.1"/>
    <property type="molecule type" value="Genomic_DNA"/>
</dbReference>
<dbReference type="Pfam" id="PF00571">
    <property type="entry name" value="CBS"/>
    <property type="match status" value="2"/>
</dbReference>
<keyword evidence="1 2" id="KW-0129">CBS domain</keyword>
<evidence type="ECO:0000256" key="1">
    <source>
        <dbReference type="ARBA" id="ARBA00023122"/>
    </source>
</evidence>
<sequence length="136" mass="15187">MDENAPIKVYMTKKLIGVKPNNTVQEACKVMVDFDIGSLVVIDEKDNVVGFFTKSDVIRRVIVPGLPYTTPVKEIMTKELITVDTNAPLKEVLKIMAAKRIKHMLVREEGKVVGIFTLSDLLEASRRKLETSIAAE</sequence>
<evidence type="ECO:0000313" key="4">
    <source>
        <dbReference type="EMBL" id="HDD31011.1"/>
    </source>
</evidence>
<dbReference type="AlphaFoldDB" id="A0A7C0Y0F0"/>
<proteinExistence type="predicted"/>
<dbReference type="InterPro" id="IPR000644">
    <property type="entry name" value="CBS_dom"/>
</dbReference>
<gene>
    <name evidence="4" type="ORF">ENF72_00080</name>
</gene>
<dbReference type="Proteomes" id="UP000886210">
    <property type="component" value="Unassembled WGS sequence"/>
</dbReference>